<proteinExistence type="predicted"/>
<reference evidence="1 2" key="1">
    <citation type="journal article" date="2018" name="Front. Plant Sci.">
        <title>Red Clover (Trifolium pratense) and Zigzag Clover (T. medium) - A Picture of Genomic Similarities and Differences.</title>
        <authorList>
            <person name="Dluhosova J."/>
            <person name="Istvanek J."/>
            <person name="Nedelnik J."/>
            <person name="Repkova J."/>
        </authorList>
    </citation>
    <scope>NUCLEOTIDE SEQUENCE [LARGE SCALE GENOMIC DNA]</scope>
    <source>
        <strain evidence="2">cv. 10/8</strain>
        <tissue evidence="1">Leaf</tissue>
    </source>
</reference>
<name>A0A392UPU1_9FABA</name>
<keyword evidence="2" id="KW-1185">Reference proteome</keyword>
<accession>A0A392UPU1</accession>
<evidence type="ECO:0000313" key="2">
    <source>
        <dbReference type="Proteomes" id="UP000265520"/>
    </source>
</evidence>
<dbReference type="EMBL" id="LXQA010888381">
    <property type="protein sequence ID" value="MCI75669.1"/>
    <property type="molecule type" value="Genomic_DNA"/>
</dbReference>
<protein>
    <submittedName>
        <fullName evidence="1">Uncharacterized protein</fullName>
    </submittedName>
</protein>
<evidence type="ECO:0000313" key="1">
    <source>
        <dbReference type="EMBL" id="MCI75669.1"/>
    </source>
</evidence>
<feature type="non-terminal residue" evidence="1">
    <location>
        <position position="58"/>
    </location>
</feature>
<organism evidence="1 2">
    <name type="scientific">Trifolium medium</name>
    <dbReference type="NCBI Taxonomy" id="97028"/>
    <lineage>
        <taxon>Eukaryota</taxon>
        <taxon>Viridiplantae</taxon>
        <taxon>Streptophyta</taxon>
        <taxon>Embryophyta</taxon>
        <taxon>Tracheophyta</taxon>
        <taxon>Spermatophyta</taxon>
        <taxon>Magnoliopsida</taxon>
        <taxon>eudicotyledons</taxon>
        <taxon>Gunneridae</taxon>
        <taxon>Pentapetalae</taxon>
        <taxon>rosids</taxon>
        <taxon>fabids</taxon>
        <taxon>Fabales</taxon>
        <taxon>Fabaceae</taxon>
        <taxon>Papilionoideae</taxon>
        <taxon>50 kb inversion clade</taxon>
        <taxon>NPAAA clade</taxon>
        <taxon>Hologalegina</taxon>
        <taxon>IRL clade</taxon>
        <taxon>Trifolieae</taxon>
        <taxon>Trifolium</taxon>
    </lineage>
</organism>
<dbReference type="Proteomes" id="UP000265520">
    <property type="component" value="Unassembled WGS sequence"/>
</dbReference>
<dbReference type="AlphaFoldDB" id="A0A392UPU1"/>
<sequence>AGEDTSTQEGVSGALKDTAVKDVADNVVKGTEAIKDAVPSPATIAPPFLLKIPCVLIP</sequence>
<comment type="caution">
    <text evidence="1">The sequence shown here is derived from an EMBL/GenBank/DDBJ whole genome shotgun (WGS) entry which is preliminary data.</text>
</comment>
<feature type="non-terminal residue" evidence="1">
    <location>
        <position position="1"/>
    </location>
</feature>